<feature type="transmembrane region" description="Helical" evidence="1">
    <location>
        <begin position="34"/>
        <end position="61"/>
    </location>
</feature>
<dbReference type="AlphaFoldDB" id="A0A397XZF4"/>
<dbReference type="EMBL" id="CM010636">
    <property type="protein sequence ID" value="RID46771.1"/>
    <property type="molecule type" value="Genomic_DNA"/>
</dbReference>
<name>A0A397XZF4_BRACM</name>
<protein>
    <submittedName>
        <fullName evidence="2">Uncharacterized protein</fullName>
    </submittedName>
</protein>
<evidence type="ECO:0000256" key="1">
    <source>
        <dbReference type="SAM" id="Phobius"/>
    </source>
</evidence>
<proteinExistence type="predicted"/>
<evidence type="ECO:0000313" key="3">
    <source>
        <dbReference type="Proteomes" id="UP000264353"/>
    </source>
</evidence>
<reference evidence="2 3" key="1">
    <citation type="submission" date="2018-06" db="EMBL/GenBank/DDBJ databases">
        <title>WGS assembly of Brassica rapa FPsc.</title>
        <authorList>
            <person name="Bowman J."/>
            <person name="Kohchi T."/>
            <person name="Yamato K."/>
            <person name="Jenkins J."/>
            <person name="Shu S."/>
            <person name="Ishizaki K."/>
            <person name="Yamaoka S."/>
            <person name="Nishihama R."/>
            <person name="Nakamura Y."/>
            <person name="Berger F."/>
            <person name="Adam C."/>
            <person name="Aki S."/>
            <person name="Althoff F."/>
            <person name="Araki T."/>
            <person name="Arteaga-Vazquez M."/>
            <person name="Balasubrmanian S."/>
            <person name="Bauer D."/>
            <person name="Boehm C."/>
            <person name="Briginshaw L."/>
            <person name="Caballero-Perez J."/>
            <person name="Catarino B."/>
            <person name="Chen F."/>
            <person name="Chiyoda S."/>
            <person name="Chovatia M."/>
            <person name="Davies K."/>
            <person name="Delmans M."/>
            <person name="Demura T."/>
            <person name="Dierschke T."/>
            <person name="Dolan L."/>
            <person name="Dorantes-Acosta A."/>
            <person name="Eklund D."/>
            <person name="Florent S."/>
            <person name="Flores-Sandoval E."/>
            <person name="Fujiyama A."/>
            <person name="Fukuzawa H."/>
            <person name="Galik B."/>
            <person name="Grimanelli D."/>
            <person name="Grimwood J."/>
            <person name="Grossniklaus U."/>
            <person name="Hamada T."/>
            <person name="Haseloff J."/>
            <person name="Hetherington A."/>
            <person name="Higo A."/>
            <person name="Hirakawa Y."/>
            <person name="Hundley H."/>
            <person name="Ikeda Y."/>
            <person name="Inoue K."/>
            <person name="Inoue S."/>
            <person name="Ishida S."/>
            <person name="Jia Q."/>
            <person name="Kakita M."/>
            <person name="Kanazawa T."/>
            <person name="Kawai Y."/>
            <person name="Kawashima T."/>
            <person name="Kennedy M."/>
            <person name="Kinose K."/>
            <person name="Kinoshita T."/>
            <person name="Kohara Y."/>
            <person name="Koide E."/>
            <person name="Komatsu K."/>
            <person name="Kopischke S."/>
            <person name="Kubo M."/>
            <person name="Kyozuka J."/>
            <person name="Lagercrantz U."/>
            <person name="Lin S."/>
            <person name="Lindquist E."/>
            <person name="Lipzen A."/>
            <person name="Lu C."/>
            <person name="Luna E."/>
            <person name="Martienssen R."/>
            <person name="Minamino N."/>
            <person name="Mizutani M."/>
            <person name="Mizutani M."/>
            <person name="Mochizuki N."/>
            <person name="Monte I."/>
            <person name="Mosher R."/>
            <person name="Nagasaki H."/>
            <person name="Nakagami H."/>
            <person name="Naramoto S."/>
            <person name="Nishitani K."/>
            <person name="Ohtani M."/>
            <person name="Okamoto T."/>
            <person name="Okumura M."/>
            <person name="Phillips J."/>
            <person name="Pollak B."/>
            <person name="Reinders A."/>
            <person name="Roevekamp M."/>
            <person name="Sano R."/>
            <person name="Sawa S."/>
            <person name="Schmid M."/>
            <person name="Shirakawa M."/>
            <person name="Solano R."/>
            <person name="Spunde A."/>
            <person name="Suetsugu N."/>
            <person name="Sugano S."/>
            <person name="Sugiyama A."/>
            <person name="Sun R."/>
            <person name="Suzuki Y."/>
            <person name="Takenaka M."/>
            <person name="Takezawa D."/>
            <person name="Tomogane H."/>
            <person name="Tsuzuki M."/>
            <person name="Ueda T."/>
            <person name="Umeda M."/>
            <person name="Ward J."/>
            <person name="Watanabe Y."/>
            <person name="Yazaki K."/>
            <person name="Yokoyama R."/>
            <person name="Yoshitake Y."/>
            <person name="Yotsui I."/>
            <person name="Zachgo S."/>
            <person name="Schmutz J."/>
        </authorList>
    </citation>
    <scope>NUCLEOTIDE SEQUENCE [LARGE SCALE GENOMIC DNA]</scope>
    <source>
        <strain evidence="3">cv. B-3</strain>
    </source>
</reference>
<sequence length="92" mass="10643">MLSITFHVLDATSQTSTLEVVDSRSKKSLLFRRCYFVIAILLVSSCSALLIPDIVLSYLSFRSKRQLNFLLNLRIFWHQASIDICLSHENYM</sequence>
<keyword evidence="1" id="KW-0472">Membrane</keyword>
<gene>
    <name evidence="2" type="ORF">BRARA_I03413</name>
</gene>
<organism evidence="2 3">
    <name type="scientific">Brassica campestris</name>
    <name type="common">Field mustard</name>
    <dbReference type="NCBI Taxonomy" id="3711"/>
    <lineage>
        <taxon>Eukaryota</taxon>
        <taxon>Viridiplantae</taxon>
        <taxon>Streptophyta</taxon>
        <taxon>Embryophyta</taxon>
        <taxon>Tracheophyta</taxon>
        <taxon>Spermatophyta</taxon>
        <taxon>Magnoliopsida</taxon>
        <taxon>eudicotyledons</taxon>
        <taxon>Gunneridae</taxon>
        <taxon>Pentapetalae</taxon>
        <taxon>rosids</taxon>
        <taxon>malvids</taxon>
        <taxon>Brassicales</taxon>
        <taxon>Brassicaceae</taxon>
        <taxon>Brassiceae</taxon>
        <taxon>Brassica</taxon>
    </lineage>
</organism>
<keyword evidence="1" id="KW-1133">Transmembrane helix</keyword>
<dbReference type="Proteomes" id="UP000264353">
    <property type="component" value="Chromosome A9"/>
</dbReference>
<keyword evidence="1" id="KW-0812">Transmembrane</keyword>
<evidence type="ECO:0000313" key="2">
    <source>
        <dbReference type="EMBL" id="RID46771.1"/>
    </source>
</evidence>
<accession>A0A397XZF4</accession>